<accession>A0A0C2V477</accession>
<dbReference type="Pfam" id="PF13467">
    <property type="entry name" value="RHH_4"/>
    <property type="match status" value="1"/>
</dbReference>
<gene>
    <name evidence="2" type="ORF">CCC_02670</name>
</gene>
<evidence type="ECO:0000259" key="1">
    <source>
        <dbReference type="Pfam" id="PF13467"/>
    </source>
</evidence>
<dbReference type="EMBL" id="JXSL01000020">
    <property type="protein sequence ID" value="KIL99881.1"/>
    <property type="molecule type" value="Genomic_DNA"/>
</dbReference>
<proteinExistence type="predicted"/>
<evidence type="ECO:0000313" key="2">
    <source>
        <dbReference type="EMBL" id="KIL99881.1"/>
    </source>
</evidence>
<sequence length="74" mass="7903">MISGMPVKRSVKIAGHATSVTLEPEFWDCLKDMATARGLSVNQMVAEIDSARGANLSSAIRVFVLNELKKLAAG</sequence>
<comment type="caution">
    <text evidence="2">The sequence shown here is derived from an EMBL/GenBank/DDBJ whole genome shotgun (WGS) entry which is preliminary data.</text>
</comment>
<dbReference type="Proteomes" id="UP000031971">
    <property type="component" value="Unassembled WGS sequence"/>
</dbReference>
<organism evidence="2 3">
    <name type="scientific">Paramagnetospirillum magnetotacticum MS-1</name>
    <dbReference type="NCBI Taxonomy" id="272627"/>
    <lineage>
        <taxon>Bacteria</taxon>
        <taxon>Pseudomonadati</taxon>
        <taxon>Pseudomonadota</taxon>
        <taxon>Alphaproteobacteria</taxon>
        <taxon>Rhodospirillales</taxon>
        <taxon>Magnetospirillaceae</taxon>
        <taxon>Paramagnetospirillum</taxon>
    </lineage>
</organism>
<reference evidence="2 3" key="1">
    <citation type="submission" date="2015-01" db="EMBL/GenBank/DDBJ databases">
        <title>Genome Sequence of Magnetospirillum magnetotacticum Strain MS-1.</title>
        <authorList>
            <person name="Marinov G.K."/>
            <person name="Smalley M.D."/>
            <person name="DeSalvo G."/>
        </authorList>
    </citation>
    <scope>NUCLEOTIDE SEQUENCE [LARGE SCALE GENOMIC DNA]</scope>
    <source>
        <strain evidence="2 3">MS-1</strain>
    </source>
</reference>
<dbReference type="InterPro" id="IPR038268">
    <property type="entry name" value="RHH_sf"/>
</dbReference>
<evidence type="ECO:0000313" key="3">
    <source>
        <dbReference type="Proteomes" id="UP000031971"/>
    </source>
</evidence>
<feature type="domain" description="Ribbon-helix-helix" evidence="1">
    <location>
        <begin position="6"/>
        <end position="67"/>
    </location>
</feature>
<dbReference type="Gene3D" id="1.10.3990.20">
    <property type="entry name" value="protein bp1543"/>
    <property type="match status" value="1"/>
</dbReference>
<name>A0A0C2V477_PARME</name>
<dbReference type="InterPro" id="IPR027373">
    <property type="entry name" value="RHH_dom"/>
</dbReference>
<dbReference type="AlphaFoldDB" id="A0A0C2V477"/>
<dbReference type="STRING" id="272627.CCC_02670"/>
<protein>
    <recommendedName>
        <fullName evidence="1">Ribbon-helix-helix domain-containing protein</fullName>
    </recommendedName>
</protein>
<keyword evidence="3" id="KW-1185">Reference proteome</keyword>